<evidence type="ECO:0000256" key="2">
    <source>
        <dbReference type="SAM" id="SignalP"/>
    </source>
</evidence>
<keyword evidence="4" id="KW-1185">Reference proteome</keyword>
<keyword evidence="1" id="KW-0472">Membrane</keyword>
<name>A0A4Q2EJ97_9ACTN</name>
<feature type="chain" id="PRO_5020390261" evidence="2">
    <location>
        <begin position="18"/>
        <end position="94"/>
    </location>
</feature>
<keyword evidence="1" id="KW-1133">Transmembrane helix</keyword>
<sequence>MGAGFAAAALVAGAALAATTVVPLATRVLLVARVLVAGAGTGANRTIVGWLVAVAGACGAGGWVEAGTTLGVRVGVGVGVAVAVGLGVVVVAAT</sequence>
<protein>
    <submittedName>
        <fullName evidence="3">Uncharacterized protein</fullName>
    </submittedName>
</protein>
<dbReference type="Proteomes" id="UP000290624">
    <property type="component" value="Unassembled WGS sequence"/>
</dbReference>
<keyword evidence="1" id="KW-0812">Transmembrane</keyword>
<dbReference type="AlphaFoldDB" id="A0A4Q2EJ97"/>
<organism evidence="3 4">
    <name type="scientific">Propioniciclava flava</name>
    <dbReference type="NCBI Taxonomy" id="2072026"/>
    <lineage>
        <taxon>Bacteria</taxon>
        <taxon>Bacillati</taxon>
        <taxon>Actinomycetota</taxon>
        <taxon>Actinomycetes</taxon>
        <taxon>Propionibacteriales</taxon>
        <taxon>Propionibacteriaceae</taxon>
        <taxon>Propioniciclava</taxon>
    </lineage>
</organism>
<gene>
    <name evidence="3" type="ORF">C1706_00330</name>
</gene>
<comment type="caution">
    <text evidence="3">The sequence shown here is derived from an EMBL/GenBank/DDBJ whole genome shotgun (WGS) entry which is preliminary data.</text>
</comment>
<feature type="transmembrane region" description="Helical" evidence="1">
    <location>
        <begin position="71"/>
        <end position="93"/>
    </location>
</feature>
<evidence type="ECO:0000313" key="3">
    <source>
        <dbReference type="EMBL" id="RXW33253.1"/>
    </source>
</evidence>
<evidence type="ECO:0000256" key="1">
    <source>
        <dbReference type="SAM" id="Phobius"/>
    </source>
</evidence>
<keyword evidence="2" id="KW-0732">Signal</keyword>
<reference evidence="3 4" key="1">
    <citation type="submission" date="2018-01" db="EMBL/GenBank/DDBJ databases">
        <title>Lactibacter flavus gen. nov., sp. nov., a novel bacterium of the family Propionibacteriaceae isolated from raw milk and dairy products.</title>
        <authorList>
            <person name="Wenning M."/>
            <person name="Breitenwieser F."/>
            <person name="Huptas C."/>
            <person name="von Neubeck M."/>
            <person name="Busse H.-J."/>
            <person name="Scherer S."/>
        </authorList>
    </citation>
    <scope>NUCLEOTIDE SEQUENCE [LARGE SCALE GENOMIC DNA]</scope>
    <source>
        <strain evidence="3 4">VG341</strain>
    </source>
</reference>
<feature type="transmembrane region" description="Helical" evidence="1">
    <location>
        <begin position="47"/>
        <end position="64"/>
    </location>
</feature>
<proteinExistence type="predicted"/>
<evidence type="ECO:0000313" key="4">
    <source>
        <dbReference type="Proteomes" id="UP000290624"/>
    </source>
</evidence>
<dbReference type="EMBL" id="PPCV01000001">
    <property type="protein sequence ID" value="RXW33253.1"/>
    <property type="molecule type" value="Genomic_DNA"/>
</dbReference>
<accession>A0A4Q2EJ97</accession>
<feature type="signal peptide" evidence="2">
    <location>
        <begin position="1"/>
        <end position="17"/>
    </location>
</feature>